<protein>
    <submittedName>
        <fullName evidence="1">Uncharacterized protein</fullName>
    </submittedName>
</protein>
<accession>A0AAD4Z8F7</accession>
<evidence type="ECO:0000313" key="1">
    <source>
        <dbReference type="EMBL" id="KAI5336790.1"/>
    </source>
</evidence>
<gene>
    <name evidence="1" type="ORF">L3X38_016059</name>
</gene>
<keyword evidence="2" id="KW-1185">Reference proteome</keyword>
<dbReference type="Gene3D" id="1.25.70.10">
    <property type="entry name" value="Transcription termination factor 3, mitochondrial"/>
    <property type="match status" value="1"/>
</dbReference>
<comment type="caution">
    <text evidence="1">The sequence shown here is derived from an EMBL/GenBank/DDBJ whole genome shotgun (WGS) entry which is preliminary data.</text>
</comment>
<name>A0AAD4Z8F7_PRUDU</name>
<proteinExistence type="predicted"/>
<dbReference type="AlphaFoldDB" id="A0AAD4Z8F7"/>
<dbReference type="InterPro" id="IPR038538">
    <property type="entry name" value="MTERF_sf"/>
</dbReference>
<dbReference type="EMBL" id="JAJFAZ020000003">
    <property type="protein sequence ID" value="KAI5336790.1"/>
    <property type="molecule type" value="Genomic_DNA"/>
</dbReference>
<organism evidence="1 2">
    <name type="scientific">Prunus dulcis</name>
    <name type="common">Almond</name>
    <name type="synonym">Amygdalus dulcis</name>
    <dbReference type="NCBI Taxonomy" id="3755"/>
    <lineage>
        <taxon>Eukaryota</taxon>
        <taxon>Viridiplantae</taxon>
        <taxon>Streptophyta</taxon>
        <taxon>Embryophyta</taxon>
        <taxon>Tracheophyta</taxon>
        <taxon>Spermatophyta</taxon>
        <taxon>Magnoliopsida</taxon>
        <taxon>eudicotyledons</taxon>
        <taxon>Gunneridae</taxon>
        <taxon>Pentapetalae</taxon>
        <taxon>rosids</taxon>
        <taxon>fabids</taxon>
        <taxon>Rosales</taxon>
        <taxon>Rosaceae</taxon>
        <taxon>Amygdaloideae</taxon>
        <taxon>Amygdaleae</taxon>
        <taxon>Prunus</taxon>
    </lineage>
</organism>
<reference evidence="1 2" key="1">
    <citation type="journal article" date="2022" name="G3 (Bethesda)">
        <title>Whole-genome sequence and methylome profiling of the almond [Prunus dulcis (Mill.) D.A. Webb] cultivar 'Nonpareil'.</title>
        <authorList>
            <person name="D'Amico-Willman K.M."/>
            <person name="Ouma W.Z."/>
            <person name="Meulia T."/>
            <person name="Sideli G.M."/>
            <person name="Gradziel T.M."/>
            <person name="Fresnedo-Ramirez J."/>
        </authorList>
    </citation>
    <scope>NUCLEOTIDE SEQUENCE [LARGE SCALE GENOMIC DNA]</scope>
    <source>
        <strain evidence="1">Clone GOH B32 T37-40</strain>
    </source>
</reference>
<sequence>MTSKAQFIKDEDNKTGRELTEGQVILLDEKIAHFLRNSEKDIDGQSNRQFCFQYFSSQSTWSARILNLLVGDLLSCCVVRQGHEHCVSAFICSVHEGTACDVHDGCIKMGKKKNYRKCGWTEDDFLLEFRKNPLFMNFSEMNFSSKIDFLMNEIASRCGWKFRCSVSWFREVDHTKEVF</sequence>
<dbReference type="Proteomes" id="UP001054821">
    <property type="component" value="Chromosome 3"/>
</dbReference>
<evidence type="ECO:0000313" key="2">
    <source>
        <dbReference type="Proteomes" id="UP001054821"/>
    </source>
</evidence>